<dbReference type="EMBL" id="JAKMXF010000139">
    <property type="protein sequence ID" value="KAI6656647.1"/>
    <property type="molecule type" value="Genomic_DNA"/>
</dbReference>
<dbReference type="Proteomes" id="UP001165289">
    <property type="component" value="Unassembled WGS sequence"/>
</dbReference>
<sequence>MGLPCGHLSESVQHNLENKPKRKLAVSHPKEEFCVACQLRVYPTEKFIADGRIIFVFTCEVLTVFTPIPPIVFSPADYTFLVPEHTSAGEIIVPIQFQISTTYTF</sequence>
<evidence type="ECO:0000313" key="2">
    <source>
        <dbReference type="Proteomes" id="UP001165289"/>
    </source>
</evidence>
<evidence type="ECO:0000313" key="1">
    <source>
        <dbReference type="EMBL" id="KAI6656647.1"/>
    </source>
</evidence>
<proteinExistence type="predicted"/>
<gene>
    <name evidence="1" type="ORF">LOD99_11265</name>
</gene>
<name>A0AAV7K5P3_9METZ</name>
<organism evidence="1 2">
    <name type="scientific">Oopsacas minuta</name>
    <dbReference type="NCBI Taxonomy" id="111878"/>
    <lineage>
        <taxon>Eukaryota</taxon>
        <taxon>Metazoa</taxon>
        <taxon>Porifera</taxon>
        <taxon>Hexactinellida</taxon>
        <taxon>Hexasterophora</taxon>
        <taxon>Lyssacinosida</taxon>
        <taxon>Leucopsacidae</taxon>
        <taxon>Oopsacas</taxon>
    </lineage>
</organism>
<protein>
    <submittedName>
        <fullName evidence="1">Uncharacterized protein</fullName>
    </submittedName>
</protein>
<accession>A0AAV7K5P3</accession>
<dbReference type="AlphaFoldDB" id="A0AAV7K5P3"/>
<comment type="caution">
    <text evidence="1">The sequence shown here is derived from an EMBL/GenBank/DDBJ whole genome shotgun (WGS) entry which is preliminary data.</text>
</comment>
<keyword evidence="2" id="KW-1185">Reference proteome</keyword>
<reference evidence="1 2" key="1">
    <citation type="journal article" date="2023" name="BMC Biol.">
        <title>The compact genome of the sponge Oopsacas minuta (Hexactinellida) is lacking key metazoan core genes.</title>
        <authorList>
            <person name="Santini S."/>
            <person name="Schenkelaars Q."/>
            <person name="Jourda C."/>
            <person name="Duchesne M."/>
            <person name="Belahbib H."/>
            <person name="Rocher C."/>
            <person name="Selva M."/>
            <person name="Riesgo A."/>
            <person name="Vervoort M."/>
            <person name="Leys S.P."/>
            <person name="Kodjabachian L."/>
            <person name="Le Bivic A."/>
            <person name="Borchiellini C."/>
            <person name="Claverie J.M."/>
            <person name="Renard E."/>
        </authorList>
    </citation>
    <scope>NUCLEOTIDE SEQUENCE [LARGE SCALE GENOMIC DNA]</scope>
    <source>
        <strain evidence="1">SPO-2</strain>
    </source>
</reference>